<organism evidence="2 3">
    <name type="scientific">Novosphingobium aureum</name>
    <dbReference type="NCBI Taxonomy" id="2792964"/>
    <lineage>
        <taxon>Bacteria</taxon>
        <taxon>Pseudomonadati</taxon>
        <taxon>Pseudomonadota</taxon>
        <taxon>Alphaproteobacteria</taxon>
        <taxon>Sphingomonadales</taxon>
        <taxon>Sphingomonadaceae</taxon>
        <taxon>Novosphingobium</taxon>
    </lineage>
</organism>
<reference evidence="2" key="1">
    <citation type="submission" date="2020-11" db="EMBL/GenBank/DDBJ databases">
        <title>Novosphingobium aureum sp. nov., a marine bacterium isolated from sediment of a salt flat.</title>
        <authorList>
            <person name="Yoo Y."/>
            <person name="Kim J.-J."/>
        </authorList>
    </citation>
    <scope>NUCLEOTIDE SEQUENCE</scope>
    <source>
        <strain evidence="2">YJ-S2-02</strain>
    </source>
</reference>
<gene>
    <name evidence="2" type="ORF">I5E68_01645</name>
</gene>
<sequence length="208" mass="21133">MTYRDAHILPAPARCKAASNLPVVGPRRTAALEAAIVAAAVALSAPAARAQGEAVRTSGSAAVGESPRPGLPALAEDIYASAGANAAQSEVTAVPSVPTPAQPGTSVDGALAAGGLDASATRRLLPQVVDGEEAETTVAQPGTRALTLAGLLGILAAVLVALVGAWRVRMRDRRREAERTRMPREGAGTLLRERAGRPLRGANVDMSV</sequence>
<evidence type="ECO:0000256" key="1">
    <source>
        <dbReference type="SAM" id="Phobius"/>
    </source>
</evidence>
<dbReference type="AlphaFoldDB" id="A0A931MJF2"/>
<comment type="caution">
    <text evidence="2">The sequence shown here is derived from an EMBL/GenBank/DDBJ whole genome shotgun (WGS) entry which is preliminary data.</text>
</comment>
<keyword evidence="1" id="KW-1133">Transmembrane helix</keyword>
<dbReference type="Proteomes" id="UP000617634">
    <property type="component" value="Unassembled WGS sequence"/>
</dbReference>
<evidence type="ECO:0000313" key="3">
    <source>
        <dbReference type="Proteomes" id="UP000617634"/>
    </source>
</evidence>
<accession>A0A931MJF2</accession>
<feature type="transmembrane region" description="Helical" evidence="1">
    <location>
        <begin position="145"/>
        <end position="166"/>
    </location>
</feature>
<keyword evidence="1" id="KW-0812">Transmembrane</keyword>
<proteinExistence type="predicted"/>
<keyword evidence="1" id="KW-0472">Membrane</keyword>
<name>A0A931MJF2_9SPHN</name>
<dbReference type="RefSeq" id="WP_197160140.1">
    <property type="nucleotide sequence ID" value="NZ_JADZGI010000001.1"/>
</dbReference>
<evidence type="ECO:0000313" key="2">
    <source>
        <dbReference type="EMBL" id="MBH0111653.1"/>
    </source>
</evidence>
<keyword evidence="3" id="KW-1185">Reference proteome</keyword>
<dbReference type="EMBL" id="JADZGI010000001">
    <property type="protein sequence ID" value="MBH0111653.1"/>
    <property type="molecule type" value="Genomic_DNA"/>
</dbReference>
<protein>
    <submittedName>
        <fullName evidence="2">Uncharacterized protein</fullName>
    </submittedName>
</protein>